<evidence type="ECO:0000313" key="3">
    <source>
        <dbReference type="Proteomes" id="UP000241693"/>
    </source>
</evidence>
<dbReference type="Pfam" id="PF07486">
    <property type="entry name" value="Hydrolase_2"/>
    <property type="match status" value="1"/>
</dbReference>
<evidence type="ECO:0000313" key="2">
    <source>
        <dbReference type="EMBL" id="AUO78968.1"/>
    </source>
</evidence>
<dbReference type="InterPro" id="IPR011105">
    <property type="entry name" value="Cell_wall_hydrolase_SleB"/>
</dbReference>
<dbReference type="RefSeq" id="YP_009639390.1">
    <property type="nucleotide sequence ID" value="NC_042349.1"/>
</dbReference>
<dbReference type="InterPro" id="IPR042047">
    <property type="entry name" value="SleB_dom1"/>
</dbReference>
<dbReference type="Proteomes" id="UP000241693">
    <property type="component" value="Segment"/>
</dbReference>
<dbReference type="EMBL" id="MF580956">
    <property type="protein sequence ID" value="AUO78968.1"/>
    <property type="molecule type" value="Genomic_DNA"/>
</dbReference>
<dbReference type="Gene3D" id="1.10.10.2520">
    <property type="entry name" value="Cell wall hydrolase SleB, domain 1"/>
    <property type="match status" value="1"/>
</dbReference>
<keyword evidence="3" id="KW-1185">Reference proteome</keyword>
<protein>
    <submittedName>
        <fullName evidence="2">Cell wall hydrolase</fullName>
    </submittedName>
</protein>
<accession>A0A2I6UG46</accession>
<dbReference type="KEGG" id="vg:40236182"/>
<feature type="domain" description="Cell wall hydrolase SleB" evidence="1">
    <location>
        <begin position="87"/>
        <end position="201"/>
    </location>
</feature>
<dbReference type="GO" id="GO:0016787">
    <property type="term" value="F:hydrolase activity"/>
    <property type="evidence" value="ECO:0007669"/>
    <property type="project" value="UniProtKB-KW"/>
</dbReference>
<organism evidence="2 3">
    <name type="scientific">Salinibacter phage M8CC-19</name>
    <dbReference type="NCBI Taxonomy" id="2681613"/>
    <lineage>
        <taxon>Viruses</taxon>
        <taxon>Duplodnaviria</taxon>
        <taxon>Heunggongvirae</taxon>
        <taxon>Uroviricota</taxon>
        <taxon>Caudoviricetes</taxon>
        <taxon>Kryptosalinivirus</taxon>
        <taxon>Kryptosalinivirus M8CC19</taxon>
    </lineage>
</organism>
<keyword evidence="2" id="KW-0378">Hydrolase</keyword>
<name>A0A2I6UG46_9CAUD</name>
<reference evidence="2 3" key="1">
    <citation type="submission" date="2017-07" db="EMBL/GenBank/DDBJ databases">
        <title>Characterization of ecologically diverse viruses infecting co-occurring strains of cosmopolitan hyperhalophilic Bacteroidetes.</title>
        <authorList>
            <person name="Villamor J."/>
            <person name="Ramos-Barbero M.D."/>
            <person name="Gonzalez-Torres P."/>
            <person name="Gabaldon T."/>
            <person name="Rollesso-Mora R."/>
            <person name="Meseguer I."/>
            <person name="Martinez-Garcia M."/>
            <person name="Santos F."/>
            <person name="Anton J."/>
        </authorList>
    </citation>
    <scope>NUCLEOTIDE SEQUENCE [LARGE SCALE GENOMIC DNA]</scope>
</reference>
<proteinExistence type="predicted"/>
<sequence length="212" mass="24719" precursor="true">MKDMTRLFFVLFVLSATIAGASLHSAMTYEAKYEKAAEEARMLRDANAVLSFMNWRQEAYMVRLEQRLSNEVRWVARAIVSETKNANEQRHIAWVVRNRFEMAHRGAGSYKDVVLHPRQFSAFNKGMETRQFYMNLTSENAPWPDTWAKAKRIAREAILSDLSQSPLPPNVTHFYSPVSMPGHRAPLWANRLKPYEVEEINPFRFRFYANVN</sequence>
<dbReference type="GeneID" id="40236182"/>
<evidence type="ECO:0000259" key="1">
    <source>
        <dbReference type="Pfam" id="PF07486"/>
    </source>
</evidence>